<proteinExistence type="predicted"/>
<dbReference type="Proteomes" id="UP001597369">
    <property type="component" value="Unassembled WGS sequence"/>
</dbReference>
<evidence type="ECO:0000256" key="1">
    <source>
        <dbReference type="SAM" id="Phobius"/>
    </source>
</evidence>
<keyword evidence="1" id="KW-0472">Membrane</keyword>
<organism evidence="2 3">
    <name type="scientific">Pontibacter silvestris</name>
    <dbReference type="NCBI Taxonomy" id="2305183"/>
    <lineage>
        <taxon>Bacteria</taxon>
        <taxon>Pseudomonadati</taxon>
        <taxon>Bacteroidota</taxon>
        <taxon>Cytophagia</taxon>
        <taxon>Cytophagales</taxon>
        <taxon>Hymenobacteraceae</taxon>
        <taxon>Pontibacter</taxon>
    </lineage>
</organism>
<keyword evidence="3" id="KW-1185">Reference proteome</keyword>
<reference evidence="3" key="1">
    <citation type="journal article" date="2019" name="Int. J. Syst. Evol. Microbiol.">
        <title>The Global Catalogue of Microorganisms (GCM) 10K type strain sequencing project: providing services to taxonomists for standard genome sequencing and annotation.</title>
        <authorList>
            <consortium name="The Broad Institute Genomics Platform"/>
            <consortium name="The Broad Institute Genome Sequencing Center for Infectious Disease"/>
            <person name="Wu L."/>
            <person name="Ma J."/>
        </authorList>
    </citation>
    <scope>NUCLEOTIDE SEQUENCE [LARGE SCALE GENOMIC DNA]</scope>
    <source>
        <strain evidence="3">JCM 16545</strain>
    </source>
</reference>
<protein>
    <submittedName>
        <fullName evidence="2">Uncharacterized protein</fullName>
    </submittedName>
</protein>
<gene>
    <name evidence="2" type="ORF">ACFSKU_11645</name>
</gene>
<feature type="transmembrane region" description="Helical" evidence="1">
    <location>
        <begin position="28"/>
        <end position="46"/>
    </location>
</feature>
<keyword evidence="1" id="KW-1133">Transmembrane helix</keyword>
<sequence length="97" mass="10473">MKKLSITTFVGILFSAIGTVSLLLSREILTAAIWLSFGNGLILSGLRFTAKDEHGNVYVKPVPKIRLAVSVFLIVLAVALLGLQVYLDLNSTDAKIN</sequence>
<dbReference type="EMBL" id="JBHUHV010000037">
    <property type="protein sequence ID" value="MFD2067538.1"/>
    <property type="molecule type" value="Genomic_DNA"/>
</dbReference>
<accession>A0ABW4WXV6</accession>
<keyword evidence="1" id="KW-0812">Transmembrane</keyword>
<evidence type="ECO:0000313" key="3">
    <source>
        <dbReference type="Proteomes" id="UP001597369"/>
    </source>
</evidence>
<feature type="transmembrane region" description="Helical" evidence="1">
    <location>
        <begin position="67"/>
        <end position="87"/>
    </location>
</feature>
<name>A0ABW4WXV6_9BACT</name>
<dbReference type="RefSeq" id="WP_229958155.1">
    <property type="nucleotide sequence ID" value="NZ_JAJJWI010000002.1"/>
</dbReference>
<evidence type="ECO:0000313" key="2">
    <source>
        <dbReference type="EMBL" id="MFD2067538.1"/>
    </source>
</evidence>
<comment type="caution">
    <text evidence="2">The sequence shown here is derived from an EMBL/GenBank/DDBJ whole genome shotgun (WGS) entry which is preliminary data.</text>
</comment>